<evidence type="ECO:0000313" key="1">
    <source>
        <dbReference type="EMBL" id="GAA2277741.1"/>
    </source>
</evidence>
<organism evidence="1 2">
    <name type="scientific">Kitasatospora cystarginea</name>
    <dbReference type="NCBI Taxonomy" id="58350"/>
    <lineage>
        <taxon>Bacteria</taxon>
        <taxon>Bacillati</taxon>
        <taxon>Actinomycetota</taxon>
        <taxon>Actinomycetes</taxon>
        <taxon>Kitasatosporales</taxon>
        <taxon>Streptomycetaceae</taxon>
        <taxon>Kitasatospora</taxon>
    </lineage>
</organism>
<reference evidence="2" key="1">
    <citation type="journal article" date="2019" name="Int. J. Syst. Evol. Microbiol.">
        <title>The Global Catalogue of Microorganisms (GCM) 10K type strain sequencing project: providing services to taxonomists for standard genome sequencing and annotation.</title>
        <authorList>
            <consortium name="The Broad Institute Genomics Platform"/>
            <consortium name="The Broad Institute Genome Sequencing Center for Infectious Disease"/>
            <person name="Wu L."/>
            <person name="Ma J."/>
        </authorList>
    </citation>
    <scope>NUCLEOTIDE SEQUENCE [LARGE SCALE GENOMIC DNA]</scope>
    <source>
        <strain evidence="2">JCM 7356</strain>
    </source>
</reference>
<protein>
    <recommendedName>
        <fullName evidence="3">Transposase</fullName>
    </recommendedName>
</protein>
<name>A0ABP5RY25_9ACTN</name>
<dbReference type="EMBL" id="BAAATR010000059">
    <property type="protein sequence ID" value="GAA2277741.1"/>
    <property type="molecule type" value="Genomic_DNA"/>
</dbReference>
<evidence type="ECO:0008006" key="3">
    <source>
        <dbReference type="Google" id="ProtNLM"/>
    </source>
</evidence>
<accession>A0ABP5RY25</accession>
<comment type="caution">
    <text evidence="1">The sequence shown here is derived from an EMBL/GenBank/DDBJ whole genome shotgun (WGS) entry which is preliminary data.</text>
</comment>
<evidence type="ECO:0000313" key="2">
    <source>
        <dbReference type="Proteomes" id="UP001500305"/>
    </source>
</evidence>
<sequence length="166" mass="18248">MKAALQRVEDIVAFQLGRVRLEQMPPNRLSALARYGLGTKAPKLERTPEPKRTAMLTAVMRHLEAKAIDDALDLFEILMTTRLTSTARRSTDKQRLSTLPQLEKAARIAARVSKVVIEEGLLPKCWSRPLLRTATSMVATLAHGKFLVSRGGSATTLTSTALEVLA</sequence>
<proteinExistence type="predicted"/>
<dbReference type="Proteomes" id="UP001500305">
    <property type="component" value="Unassembled WGS sequence"/>
</dbReference>
<gene>
    <name evidence="1" type="ORF">GCM10010430_74530</name>
</gene>
<keyword evidence="2" id="KW-1185">Reference proteome</keyword>